<gene>
    <name evidence="1" type="ORF">IMG5_061780</name>
</gene>
<evidence type="ECO:0000313" key="2">
    <source>
        <dbReference type="Proteomes" id="UP000008983"/>
    </source>
</evidence>
<dbReference type="InParanoid" id="G0QNV9"/>
<dbReference type="GeneID" id="14909269"/>
<sequence length="523" mass="62552">MNVKQRIDGCNTLHKNTLKNQRDLDIKDNCWICDGWNQHKIEWEKDKSGEGNIDPLFIHFNFENYKCNYFGKQNGPILSYERMFPPFSLNYFFTCDDQQDYDHSNEQNIVKNPEGDQIKDVQLYNDQIENIQIQYINKIEIQKSEKLFDSYFNPLITIVPRTRDPKYIPAKKKKQKVKWTFPISLFAKWQPDNEEILNKCFDFDWDNSKIPQKVKNKEDQELLKQFLREKYKLIKDAYKHFATFNPIQDIWCIQNAPWLEFISQLKIIDQKVKDADINLKWTATISGGDKGNIRNPERGISRHQLMEVLVRIAEEKYILKYQKCSTFFEAMKLFWEEHLEGNLDQRYNQQLWRNERYWNEQCDYCLKHYKKIIEHVYKKFAKQKVKPGQPPFMCLDELIKIIQLAGLAEDEHFGSTVGYFSFNMAMMTQVDELYNDRIYQMSLVEFYEALARIAEDANFPVGNGIVEEGFDWTWEKRKQQILAHKIEGLILRLFNTVCDASFKAQYPKIQKSFFVQTEDSDYE</sequence>
<evidence type="ECO:0000313" key="1">
    <source>
        <dbReference type="EMBL" id="EGR33095.1"/>
    </source>
</evidence>
<proteinExistence type="predicted"/>
<protein>
    <submittedName>
        <fullName evidence="1">Leucine rich repeat protein</fullName>
    </submittedName>
</protein>
<reference evidence="1 2" key="1">
    <citation type="submission" date="2011-07" db="EMBL/GenBank/DDBJ databases">
        <authorList>
            <person name="Coyne R."/>
            <person name="Brami D."/>
            <person name="Johnson J."/>
            <person name="Hostetler J."/>
            <person name="Hannick L."/>
            <person name="Clark T."/>
            <person name="Cassidy-Hanley D."/>
            <person name="Inman J."/>
        </authorList>
    </citation>
    <scope>NUCLEOTIDE SEQUENCE [LARGE SCALE GENOMIC DNA]</scope>
    <source>
        <strain evidence="1 2">G5</strain>
    </source>
</reference>
<dbReference type="AlphaFoldDB" id="G0QNV9"/>
<dbReference type="EMBL" id="GL983510">
    <property type="protein sequence ID" value="EGR33095.1"/>
    <property type="molecule type" value="Genomic_DNA"/>
</dbReference>
<dbReference type="OrthoDB" id="415435at2759"/>
<organism evidence="1 2">
    <name type="scientific">Ichthyophthirius multifiliis</name>
    <name type="common">White spot disease agent</name>
    <name type="synonym">Ich</name>
    <dbReference type="NCBI Taxonomy" id="5932"/>
    <lineage>
        <taxon>Eukaryota</taxon>
        <taxon>Sar</taxon>
        <taxon>Alveolata</taxon>
        <taxon>Ciliophora</taxon>
        <taxon>Intramacronucleata</taxon>
        <taxon>Oligohymenophorea</taxon>
        <taxon>Hymenostomatida</taxon>
        <taxon>Ophryoglenina</taxon>
        <taxon>Ichthyophthirius</taxon>
    </lineage>
</organism>
<dbReference type="Proteomes" id="UP000008983">
    <property type="component" value="Unassembled WGS sequence"/>
</dbReference>
<dbReference type="RefSeq" id="XP_004037081.1">
    <property type="nucleotide sequence ID" value="XM_004037033.1"/>
</dbReference>
<keyword evidence="2" id="KW-1185">Reference proteome</keyword>
<dbReference type="OMA" id="PPEMRIE"/>
<accession>G0QNV9</accession>
<name>G0QNV9_ICHMU</name>
<dbReference type="eggNOG" id="KOG4308">
    <property type="taxonomic scope" value="Eukaryota"/>
</dbReference>